<dbReference type="STRING" id="13249.T1H7X9"/>
<dbReference type="GO" id="GO:0005856">
    <property type="term" value="C:cytoskeleton"/>
    <property type="evidence" value="ECO:0007669"/>
    <property type="project" value="TreeGrafter"/>
</dbReference>
<evidence type="ECO:0000256" key="1">
    <source>
        <dbReference type="ARBA" id="ARBA00023054"/>
    </source>
</evidence>
<keyword evidence="4" id="KW-1185">Reference proteome</keyword>
<reference evidence="3" key="1">
    <citation type="submission" date="2015-05" db="UniProtKB">
        <authorList>
            <consortium name="EnsemblMetazoa"/>
        </authorList>
    </citation>
    <scope>IDENTIFICATION</scope>
</reference>
<evidence type="ECO:0000313" key="3">
    <source>
        <dbReference type="EnsemblMetazoa" id="RPRC000111-PA"/>
    </source>
</evidence>
<dbReference type="PANTHER" id="PTHR32083:SF0">
    <property type="entry name" value="CILIA AND FLAGELLA-ASSOCIATED PROTEIN 58"/>
    <property type="match status" value="1"/>
</dbReference>
<dbReference type="Proteomes" id="UP000015103">
    <property type="component" value="Unassembled WGS sequence"/>
</dbReference>
<evidence type="ECO:0000313" key="4">
    <source>
        <dbReference type="Proteomes" id="UP000015103"/>
    </source>
</evidence>
<dbReference type="AlphaFoldDB" id="T1H7X9"/>
<dbReference type="VEuPathDB" id="VectorBase:RPRC000111"/>
<protein>
    <recommendedName>
        <fullName evidence="2">Cilia- and flagella-associated protein 58 central coiled coil domain-containing protein</fullName>
    </recommendedName>
</protein>
<dbReference type="HOGENOM" id="CLU_512525_0_0_1"/>
<dbReference type="OMA" id="YTERECL"/>
<sequence>MLKAPHGPWIMCLNQEVKLRDQLLKARDLERSLAILDRKFSKTLYEKKKAVSDRDKIINQHISYEKSLKQKDEIIERSRLKINSLTVQHHRFQRMIKELKDHKAEALKKVDESFSKLSVEKSEQVIQIEEIDKLKSDLEKSKMVRQRLLSDNTILMRKIAESVEEIRITKAETYNAKKQIVQMDHDHNIFLGKYGELMEEKNVLSAKYMECKLKLTNQESKVRLSEWQIEHLKEEMRLKDRIFKNKDIENKKFYFAKRKIEVNYKTLHRNYSELKQKTGGENKDLIMLQLEMKKCLRRTKDLEGQAEKDKVEIGTLKTQLDRRVAEIAILNEKVEVLSSLLSRGEAQYNQRIEDIRLLKIEVQKLRREKNILVKEFQNNADLRSEMYFLHKDLSEERQRSKALQEQLESPLNYHRWRLLEGTDPTKKDMLDKLLMLRKKSYLAAKELAMQKSKFEDLQLLYNTLKHKYEMMPTQEELARFGETKLLYRKKCEEYKVLESHVIALEREQRDYKTNIADVKKELTEMKKLYYDL</sequence>
<accession>T1H7X9</accession>
<dbReference type="EMBL" id="ACPB03022063">
    <property type="status" value="NOT_ANNOTATED_CDS"/>
    <property type="molecule type" value="Genomic_DNA"/>
</dbReference>
<feature type="domain" description="Cilia- and flagella-associated protein 58 central coiled coil" evidence="2">
    <location>
        <begin position="142"/>
        <end position="373"/>
    </location>
</feature>
<dbReference type="PANTHER" id="PTHR32083">
    <property type="entry name" value="CILIA AND FLAGELLA-ASSOCIATED PROTEIN 58-RELATED"/>
    <property type="match status" value="1"/>
</dbReference>
<dbReference type="InParanoid" id="T1H7X9"/>
<dbReference type="eggNOG" id="ENOG502QPV7">
    <property type="taxonomic scope" value="Eukaryota"/>
</dbReference>
<dbReference type="InterPro" id="IPR049270">
    <property type="entry name" value="CFAP58_CC"/>
</dbReference>
<dbReference type="Pfam" id="PF21771">
    <property type="entry name" value="CFAP58_CC"/>
    <property type="match status" value="1"/>
</dbReference>
<organism evidence="3 4">
    <name type="scientific">Rhodnius prolixus</name>
    <name type="common">Triatomid bug</name>
    <dbReference type="NCBI Taxonomy" id="13249"/>
    <lineage>
        <taxon>Eukaryota</taxon>
        <taxon>Metazoa</taxon>
        <taxon>Ecdysozoa</taxon>
        <taxon>Arthropoda</taxon>
        <taxon>Hexapoda</taxon>
        <taxon>Insecta</taxon>
        <taxon>Pterygota</taxon>
        <taxon>Neoptera</taxon>
        <taxon>Paraneoptera</taxon>
        <taxon>Hemiptera</taxon>
        <taxon>Heteroptera</taxon>
        <taxon>Panheteroptera</taxon>
        <taxon>Cimicomorpha</taxon>
        <taxon>Reduviidae</taxon>
        <taxon>Triatominae</taxon>
        <taxon>Rhodnius</taxon>
    </lineage>
</organism>
<dbReference type="EnsemblMetazoa" id="RPRC000111-RA">
    <property type="protein sequence ID" value="RPRC000111-PA"/>
    <property type="gene ID" value="RPRC000111"/>
</dbReference>
<keyword evidence="1" id="KW-0175">Coiled coil</keyword>
<evidence type="ECO:0000259" key="2">
    <source>
        <dbReference type="Pfam" id="PF21771"/>
    </source>
</evidence>
<name>T1H7X9_RHOPR</name>
<proteinExistence type="predicted"/>